<feature type="domain" description="4Fe-4S ferredoxin-type" evidence="8">
    <location>
        <begin position="58"/>
        <end position="89"/>
    </location>
</feature>
<evidence type="ECO:0000256" key="3">
    <source>
        <dbReference type="ARBA" id="ARBA00022723"/>
    </source>
</evidence>
<dbReference type="GO" id="GO:0051539">
    <property type="term" value="F:4 iron, 4 sulfur cluster binding"/>
    <property type="evidence" value="ECO:0007669"/>
    <property type="project" value="UniProtKB-KW"/>
</dbReference>
<sequence length="174" mass="19089">MTEMYTRNKPKNMLLVDASLCIGCLSCQTACQMEHDLPACCRTVRIVQLGPFHQGEDLTMSFLPTTCFHCDRPACVEACPTGAMQKRSDGIVFSDPEICIGCQTCAVACPYGIPTLNRANGKIAKCNGCKDRIDLGLWPVCALKCPTEALVFGRSTRVVQDKRQREALKLARAL</sequence>
<dbReference type="PANTHER" id="PTHR43177:SF5">
    <property type="entry name" value="ANAEROBIC DIMETHYL SULFOXIDE REDUCTASE CHAIN B-RELATED"/>
    <property type="match status" value="1"/>
</dbReference>
<evidence type="ECO:0000259" key="8">
    <source>
        <dbReference type="PROSITE" id="PS51379"/>
    </source>
</evidence>
<name>A0A9D6V016_9BACT</name>
<organism evidence="9 10">
    <name type="scientific">Desulfomonile tiedjei</name>
    <dbReference type="NCBI Taxonomy" id="2358"/>
    <lineage>
        <taxon>Bacteria</taxon>
        <taxon>Pseudomonadati</taxon>
        <taxon>Thermodesulfobacteriota</taxon>
        <taxon>Desulfomonilia</taxon>
        <taxon>Desulfomonilales</taxon>
        <taxon>Desulfomonilaceae</taxon>
        <taxon>Desulfomonile</taxon>
    </lineage>
</organism>
<dbReference type="InterPro" id="IPR050954">
    <property type="entry name" value="ET_IronSulfur_Cluster-Binding"/>
</dbReference>
<evidence type="ECO:0000256" key="5">
    <source>
        <dbReference type="ARBA" id="ARBA00022982"/>
    </source>
</evidence>
<keyword evidence="3" id="KW-0479">Metal-binding</keyword>
<keyword evidence="7" id="KW-0411">Iron-sulfur</keyword>
<protein>
    <submittedName>
        <fullName evidence="9">4Fe-4S dicluster domain-containing protein</fullName>
    </submittedName>
</protein>
<reference evidence="9" key="1">
    <citation type="submission" date="2020-07" db="EMBL/GenBank/DDBJ databases">
        <title>Huge and variable diversity of episymbiotic CPR bacteria and DPANN archaea in groundwater ecosystems.</title>
        <authorList>
            <person name="He C.Y."/>
            <person name="Keren R."/>
            <person name="Whittaker M."/>
            <person name="Farag I.F."/>
            <person name="Doudna J."/>
            <person name="Cate J.H.D."/>
            <person name="Banfield J.F."/>
        </authorList>
    </citation>
    <scope>NUCLEOTIDE SEQUENCE</scope>
    <source>
        <strain evidence="9">NC_groundwater_1664_Pr3_B-0.1um_52_9</strain>
    </source>
</reference>
<feature type="domain" description="4Fe-4S ferredoxin-type" evidence="8">
    <location>
        <begin position="12"/>
        <end position="31"/>
    </location>
</feature>
<dbReference type="CDD" id="cd16371">
    <property type="entry name" value="DMSOR_beta_like"/>
    <property type="match status" value="1"/>
</dbReference>
<dbReference type="AlphaFoldDB" id="A0A9D6V016"/>
<evidence type="ECO:0000256" key="4">
    <source>
        <dbReference type="ARBA" id="ARBA00022737"/>
    </source>
</evidence>
<keyword evidence="4" id="KW-0677">Repeat</keyword>
<dbReference type="PANTHER" id="PTHR43177">
    <property type="entry name" value="PROTEIN NRFC"/>
    <property type="match status" value="1"/>
</dbReference>
<keyword evidence="1" id="KW-0813">Transport</keyword>
<keyword evidence="2" id="KW-0004">4Fe-4S</keyword>
<dbReference type="Gene3D" id="3.30.70.20">
    <property type="match status" value="2"/>
</dbReference>
<evidence type="ECO:0000256" key="6">
    <source>
        <dbReference type="ARBA" id="ARBA00023004"/>
    </source>
</evidence>
<evidence type="ECO:0000256" key="7">
    <source>
        <dbReference type="ARBA" id="ARBA00023014"/>
    </source>
</evidence>
<dbReference type="InterPro" id="IPR017900">
    <property type="entry name" value="4Fe4S_Fe_S_CS"/>
</dbReference>
<dbReference type="Proteomes" id="UP000807825">
    <property type="component" value="Unassembled WGS sequence"/>
</dbReference>
<keyword evidence="6" id="KW-0408">Iron</keyword>
<dbReference type="Pfam" id="PF13247">
    <property type="entry name" value="Fer4_11"/>
    <property type="match status" value="1"/>
</dbReference>
<evidence type="ECO:0000313" key="9">
    <source>
        <dbReference type="EMBL" id="MBI5248200.1"/>
    </source>
</evidence>
<dbReference type="GO" id="GO:0046872">
    <property type="term" value="F:metal ion binding"/>
    <property type="evidence" value="ECO:0007669"/>
    <property type="project" value="UniProtKB-KW"/>
</dbReference>
<proteinExistence type="predicted"/>
<dbReference type="SUPFAM" id="SSF54862">
    <property type="entry name" value="4Fe-4S ferredoxins"/>
    <property type="match status" value="1"/>
</dbReference>
<feature type="domain" description="4Fe-4S ferredoxin-type" evidence="8">
    <location>
        <begin position="90"/>
        <end position="119"/>
    </location>
</feature>
<dbReference type="InterPro" id="IPR017896">
    <property type="entry name" value="4Fe4S_Fe-S-bd"/>
</dbReference>
<evidence type="ECO:0000256" key="2">
    <source>
        <dbReference type="ARBA" id="ARBA00022485"/>
    </source>
</evidence>
<keyword evidence="5" id="KW-0249">Electron transport</keyword>
<dbReference type="EMBL" id="JACRDE010000050">
    <property type="protein sequence ID" value="MBI5248200.1"/>
    <property type="molecule type" value="Genomic_DNA"/>
</dbReference>
<comment type="caution">
    <text evidence="9">The sequence shown here is derived from an EMBL/GenBank/DDBJ whole genome shotgun (WGS) entry which is preliminary data.</text>
</comment>
<dbReference type="PROSITE" id="PS51379">
    <property type="entry name" value="4FE4S_FER_2"/>
    <property type="match status" value="3"/>
</dbReference>
<evidence type="ECO:0000313" key="10">
    <source>
        <dbReference type="Proteomes" id="UP000807825"/>
    </source>
</evidence>
<evidence type="ECO:0000256" key="1">
    <source>
        <dbReference type="ARBA" id="ARBA00022448"/>
    </source>
</evidence>
<gene>
    <name evidence="9" type="ORF">HY912_01785</name>
</gene>
<accession>A0A9D6V016</accession>
<dbReference type="PROSITE" id="PS00198">
    <property type="entry name" value="4FE4S_FER_1"/>
    <property type="match status" value="1"/>
</dbReference>